<comment type="caution">
    <text evidence="7">The sequence shown here is derived from an EMBL/GenBank/DDBJ whole genome shotgun (WGS) entry which is preliminary data.</text>
</comment>
<dbReference type="GO" id="GO:0005384">
    <property type="term" value="F:manganese ion transmembrane transporter activity"/>
    <property type="evidence" value="ECO:0007669"/>
    <property type="project" value="InterPro"/>
</dbReference>
<proteinExistence type="predicted"/>
<feature type="region of interest" description="Disordered" evidence="5">
    <location>
        <begin position="25"/>
        <end position="46"/>
    </location>
</feature>
<accession>A0A7Z8Y7L0</accession>
<feature type="compositionally biased region" description="Low complexity" evidence="5">
    <location>
        <begin position="29"/>
        <end position="46"/>
    </location>
</feature>
<dbReference type="EMBL" id="UYIO01000001">
    <property type="protein sequence ID" value="VDG75396.1"/>
    <property type="molecule type" value="Genomic_DNA"/>
</dbReference>
<feature type="transmembrane region" description="Helical" evidence="6">
    <location>
        <begin position="117"/>
        <end position="143"/>
    </location>
</feature>
<evidence type="ECO:0000256" key="5">
    <source>
        <dbReference type="SAM" id="MobiDB-lite"/>
    </source>
</evidence>
<evidence type="ECO:0000256" key="1">
    <source>
        <dbReference type="ARBA" id="ARBA00004127"/>
    </source>
</evidence>
<gene>
    <name evidence="7" type="ORF">NCTC10327_00121</name>
</gene>
<sequence>MPAVATAGAPQTVAGTLTAESVAATAPQTALAPESAPASAPETAAPQVTDAASQAVDVASQAVDVASQAAASAPETLDGAHEKMNRLRAGVLGANDGIVSTAAVVLGVAGASSSPQAIIIAGMASLVGGAISMALGEYVSVAAQLDSEKAALRRLGREPHPGELVSPMGAAIASFLSFVVGALIPLLAVALPPVAWRVPAAFIATLIALAITGYVSARIGDADPKRATLRVVIGGFLGLGATFLIGHLFGMIVS</sequence>
<name>A0A7Z8Y7L0_9ACTO</name>
<evidence type="ECO:0000313" key="8">
    <source>
        <dbReference type="Proteomes" id="UP000269974"/>
    </source>
</evidence>
<comment type="subcellular location">
    <subcellularLocation>
        <location evidence="1">Endomembrane system</location>
        <topology evidence="1">Multi-pass membrane protein</topology>
    </subcellularLocation>
</comment>
<evidence type="ECO:0000256" key="3">
    <source>
        <dbReference type="ARBA" id="ARBA00022989"/>
    </source>
</evidence>
<dbReference type="PANTHER" id="PTHR31851">
    <property type="entry name" value="FE(2+)/MN(2+) TRANSPORTER PCL1"/>
    <property type="match status" value="1"/>
</dbReference>
<dbReference type="GO" id="GO:0030026">
    <property type="term" value="P:intracellular manganese ion homeostasis"/>
    <property type="evidence" value="ECO:0007669"/>
    <property type="project" value="InterPro"/>
</dbReference>
<dbReference type="AlphaFoldDB" id="A0A7Z8Y7L0"/>
<dbReference type="InterPro" id="IPR008217">
    <property type="entry name" value="Ccc1_fam"/>
</dbReference>
<feature type="transmembrane region" description="Helical" evidence="6">
    <location>
        <begin position="91"/>
        <end position="111"/>
    </location>
</feature>
<organism evidence="7 8">
    <name type="scientific">Actinobaculum suis</name>
    <dbReference type="NCBI Taxonomy" id="1657"/>
    <lineage>
        <taxon>Bacteria</taxon>
        <taxon>Bacillati</taxon>
        <taxon>Actinomycetota</taxon>
        <taxon>Actinomycetes</taxon>
        <taxon>Actinomycetales</taxon>
        <taxon>Actinomycetaceae</taxon>
        <taxon>Actinobaculum</taxon>
    </lineage>
</organism>
<evidence type="ECO:0000313" key="7">
    <source>
        <dbReference type="EMBL" id="VDG75396.1"/>
    </source>
</evidence>
<keyword evidence="3 6" id="KW-1133">Transmembrane helix</keyword>
<evidence type="ECO:0000256" key="6">
    <source>
        <dbReference type="SAM" id="Phobius"/>
    </source>
</evidence>
<reference evidence="7 8" key="1">
    <citation type="submission" date="2018-11" db="EMBL/GenBank/DDBJ databases">
        <authorList>
            <consortium name="Pathogen Informatics"/>
        </authorList>
    </citation>
    <scope>NUCLEOTIDE SEQUENCE [LARGE SCALE GENOMIC DNA]</scope>
    <source>
        <strain evidence="7 8">NCTC10327</strain>
    </source>
</reference>
<keyword evidence="4 6" id="KW-0472">Membrane</keyword>
<protein>
    <submittedName>
        <fullName evidence="7">VIT family</fullName>
    </submittedName>
</protein>
<feature type="transmembrane region" description="Helical" evidence="6">
    <location>
        <begin position="164"/>
        <end position="188"/>
    </location>
</feature>
<keyword evidence="2 6" id="KW-0812">Transmembrane</keyword>
<feature type="transmembrane region" description="Helical" evidence="6">
    <location>
        <begin position="227"/>
        <end position="253"/>
    </location>
</feature>
<feature type="transmembrane region" description="Helical" evidence="6">
    <location>
        <begin position="194"/>
        <end position="215"/>
    </location>
</feature>
<evidence type="ECO:0000256" key="2">
    <source>
        <dbReference type="ARBA" id="ARBA00022692"/>
    </source>
</evidence>
<dbReference type="GO" id="GO:0012505">
    <property type="term" value="C:endomembrane system"/>
    <property type="evidence" value="ECO:0007669"/>
    <property type="project" value="UniProtKB-SubCell"/>
</dbReference>
<evidence type="ECO:0000256" key="4">
    <source>
        <dbReference type="ARBA" id="ARBA00023136"/>
    </source>
</evidence>
<dbReference type="Proteomes" id="UP000269974">
    <property type="component" value="Unassembled WGS sequence"/>
</dbReference>
<dbReference type="Pfam" id="PF01988">
    <property type="entry name" value="VIT1"/>
    <property type="match status" value="2"/>
</dbReference>